<evidence type="ECO:0000313" key="1">
    <source>
        <dbReference type="EMBL" id="SCA55772.1"/>
    </source>
</evidence>
<name>A0A1C3REW3_9PROT</name>
<proteinExistence type="predicted"/>
<keyword evidence="2" id="KW-1185">Reference proteome</keyword>
<dbReference type="AlphaFoldDB" id="A0A1C3REW3"/>
<dbReference type="STRING" id="1867952.MTBPR1_120078"/>
<evidence type="ECO:0000313" key="2">
    <source>
        <dbReference type="Proteomes" id="UP000231658"/>
    </source>
</evidence>
<accession>A0A1C3REW3</accession>
<organism evidence="1 2">
    <name type="scientific">Candidatus Terasakiella magnetica</name>
    <dbReference type="NCBI Taxonomy" id="1867952"/>
    <lineage>
        <taxon>Bacteria</taxon>
        <taxon>Pseudomonadati</taxon>
        <taxon>Pseudomonadota</taxon>
        <taxon>Alphaproteobacteria</taxon>
        <taxon>Rhodospirillales</taxon>
        <taxon>Terasakiellaceae</taxon>
        <taxon>Terasakiella</taxon>
    </lineage>
</organism>
<sequence>MTAMKIDPKIKTRNALMEKLYEVISSRLSTISDYETACHSLTTLLPKHAQITSDEQATEITIHIGDAILCQIQLYPSEENSYYLCLTPPETDEQLKEQIAATTHLISTLE</sequence>
<reference evidence="1 2" key="1">
    <citation type="submission" date="2016-07" db="EMBL/GenBank/DDBJ databases">
        <authorList>
            <person name="Lefevre C.T."/>
        </authorList>
    </citation>
    <scope>NUCLEOTIDE SEQUENCE [LARGE SCALE GENOMIC DNA]</scope>
    <source>
        <strain evidence="1">PR1</strain>
    </source>
</reference>
<dbReference type="RefSeq" id="WP_069186475.1">
    <property type="nucleotide sequence ID" value="NZ_FLYE01000004.1"/>
</dbReference>
<dbReference type="Proteomes" id="UP000231658">
    <property type="component" value="Unassembled WGS sequence"/>
</dbReference>
<dbReference type="EMBL" id="FLYE01000004">
    <property type="protein sequence ID" value="SCA55772.1"/>
    <property type="molecule type" value="Genomic_DNA"/>
</dbReference>
<gene>
    <name evidence="1" type="ORF">MTBPR1_120078</name>
</gene>
<protein>
    <submittedName>
        <fullName evidence="1">Uncharacterized protein</fullName>
    </submittedName>
</protein>